<protein>
    <submittedName>
        <fullName evidence="1">Arca-like protein</fullName>
    </submittedName>
</protein>
<reference evidence="2" key="1">
    <citation type="journal article" date="2023" name="Mol. Phylogenet. Evol.">
        <title>Genome-scale phylogeny and comparative genomics of the fungal order Sordariales.</title>
        <authorList>
            <person name="Hensen N."/>
            <person name="Bonometti L."/>
            <person name="Westerberg I."/>
            <person name="Brannstrom I.O."/>
            <person name="Guillou S."/>
            <person name="Cros-Aarteil S."/>
            <person name="Calhoun S."/>
            <person name="Haridas S."/>
            <person name="Kuo A."/>
            <person name="Mondo S."/>
            <person name="Pangilinan J."/>
            <person name="Riley R."/>
            <person name="LaButti K."/>
            <person name="Andreopoulos B."/>
            <person name="Lipzen A."/>
            <person name="Chen C."/>
            <person name="Yan M."/>
            <person name="Daum C."/>
            <person name="Ng V."/>
            <person name="Clum A."/>
            <person name="Steindorff A."/>
            <person name="Ohm R.A."/>
            <person name="Martin F."/>
            <person name="Silar P."/>
            <person name="Natvig D.O."/>
            <person name="Lalanne C."/>
            <person name="Gautier V."/>
            <person name="Ament-Velasquez S.L."/>
            <person name="Kruys A."/>
            <person name="Hutchinson M.I."/>
            <person name="Powell A.J."/>
            <person name="Barry K."/>
            <person name="Miller A.N."/>
            <person name="Grigoriev I.V."/>
            <person name="Debuchy R."/>
            <person name="Gladieux P."/>
            <person name="Hiltunen Thoren M."/>
            <person name="Johannesson H."/>
        </authorList>
    </citation>
    <scope>NUCLEOTIDE SEQUENCE [LARGE SCALE GENOMIC DNA]</scope>
    <source>
        <strain evidence="2">CBS 340.73</strain>
    </source>
</reference>
<dbReference type="Proteomes" id="UP001303473">
    <property type="component" value="Unassembled WGS sequence"/>
</dbReference>
<comment type="caution">
    <text evidence="1">The sequence shown here is derived from an EMBL/GenBank/DDBJ whole genome shotgun (WGS) entry which is preliminary data.</text>
</comment>
<proteinExistence type="predicted"/>
<sequence length="265" mass="29969">MPGAPTWVPGREYGGIPPRKILPTETVVEAAPSHDGAPCFTAYTVDEENKTRPLFALRIYDTRPNAGDVDETRDLAIKIHEGTEFERCDRAPTYDRDRIEVVGLPMPSADVTSDEQRIEICKAHHMAEVAARNKLGSADFYIPATFEVDGWWRGLVIIDRLEDGWESAALNRPKPENGFLSERPPKVPESERFTNPFGGFMYFRWELTDMARREYEHDPLPETAITHYPIYKLAASLASLRDGMSAFRCFVLEGGLDKELRLASH</sequence>
<keyword evidence="2" id="KW-1185">Reference proteome</keyword>
<accession>A0AAN6MUM2</accession>
<organism evidence="1 2">
    <name type="scientific">Diplogelasinospora grovesii</name>
    <dbReference type="NCBI Taxonomy" id="303347"/>
    <lineage>
        <taxon>Eukaryota</taxon>
        <taxon>Fungi</taxon>
        <taxon>Dikarya</taxon>
        <taxon>Ascomycota</taxon>
        <taxon>Pezizomycotina</taxon>
        <taxon>Sordariomycetes</taxon>
        <taxon>Sordariomycetidae</taxon>
        <taxon>Sordariales</taxon>
        <taxon>Diplogelasinosporaceae</taxon>
        <taxon>Diplogelasinospora</taxon>
    </lineage>
</organism>
<gene>
    <name evidence="1" type="ORF">QBC46DRAFT_401282</name>
</gene>
<dbReference type="AlphaFoldDB" id="A0AAN6MUM2"/>
<name>A0AAN6MUM2_9PEZI</name>
<evidence type="ECO:0000313" key="1">
    <source>
        <dbReference type="EMBL" id="KAK3933772.1"/>
    </source>
</evidence>
<dbReference type="EMBL" id="MU854074">
    <property type="protein sequence ID" value="KAK3933772.1"/>
    <property type="molecule type" value="Genomic_DNA"/>
</dbReference>
<evidence type="ECO:0000313" key="2">
    <source>
        <dbReference type="Proteomes" id="UP001303473"/>
    </source>
</evidence>